<keyword evidence="4" id="KW-0378">Hydrolase</keyword>
<keyword evidence="6" id="KW-0133">Cell shape</keyword>
<accession>A0A383U4V8</accession>
<evidence type="ECO:0000256" key="4">
    <source>
        <dbReference type="ARBA" id="ARBA00022645"/>
    </source>
</evidence>
<dbReference type="PANTHER" id="PTHR30627">
    <property type="entry name" value="PEPTIDOGLYCAN D,D-TRANSPEPTIDASE"/>
    <property type="match status" value="1"/>
</dbReference>
<dbReference type="OrthoDB" id="9766847at2"/>
<dbReference type="InterPro" id="IPR001460">
    <property type="entry name" value="PCN-bd_Tpept"/>
</dbReference>
<evidence type="ECO:0000256" key="1">
    <source>
        <dbReference type="ARBA" id="ARBA00004167"/>
    </source>
</evidence>
<keyword evidence="15" id="KW-1185">Reference proteome</keyword>
<dbReference type="SUPFAM" id="SSF56601">
    <property type="entry name" value="beta-lactamase/transpeptidase-like"/>
    <property type="match status" value="1"/>
</dbReference>
<dbReference type="EMBL" id="UNSC01000007">
    <property type="protein sequence ID" value="SZD73993.1"/>
    <property type="molecule type" value="Genomic_DNA"/>
</dbReference>
<evidence type="ECO:0000256" key="8">
    <source>
        <dbReference type="ARBA" id="ARBA00022989"/>
    </source>
</evidence>
<dbReference type="GO" id="GO:0008658">
    <property type="term" value="F:penicillin binding"/>
    <property type="evidence" value="ECO:0007669"/>
    <property type="project" value="InterPro"/>
</dbReference>
<protein>
    <submittedName>
        <fullName evidence="14">Penicillin-binding protein A</fullName>
    </submittedName>
</protein>
<dbReference type="GO" id="GO:0008360">
    <property type="term" value="P:regulation of cell shape"/>
    <property type="evidence" value="ECO:0007669"/>
    <property type="project" value="UniProtKB-KW"/>
</dbReference>
<dbReference type="InterPro" id="IPR036138">
    <property type="entry name" value="PBP_dimer_sf"/>
</dbReference>
<dbReference type="InterPro" id="IPR005311">
    <property type="entry name" value="PBP_dimer"/>
</dbReference>
<proteinExistence type="predicted"/>
<evidence type="ECO:0000259" key="12">
    <source>
        <dbReference type="Pfam" id="PF00905"/>
    </source>
</evidence>
<keyword evidence="3" id="KW-1003">Cell membrane</keyword>
<gene>
    <name evidence="14" type="primary">pbpA</name>
    <name evidence="14" type="ORF">SAMEA104719789_01448</name>
</gene>
<reference evidence="14 15" key="1">
    <citation type="submission" date="2018-09" db="EMBL/GenBank/DDBJ databases">
        <authorList>
            <consortium name="Pathogen Informatics"/>
        </authorList>
    </citation>
    <scope>NUCLEOTIDE SEQUENCE [LARGE SCALE GENOMIC DNA]</scope>
    <source>
        <strain evidence="14 15">OH-22767</strain>
    </source>
</reference>
<keyword evidence="9 11" id="KW-0472">Membrane</keyword>
<evidence type="ECO:0000256" key="6">
    <source>
        <dbReference type="ARBA" id="ARBA00022960"/>
    </source>
</evidence>
<dbReference type="GO" id="GO:0071972">
    <property type="term" value="F:peptidoglycan L,D-transpeptidase activity"/>
    <property type="evidence" value="ECO:0007669"/>
    <property type="project" value="TreeGrafter"/>
</dbReference>
<dbReference type="SUPFAM" id="SSF56519">
    <property type="entry name" value="Penicillin binding protein dimerisation domain"/>
    <property type="match status" value="1"/>
</dbReference>
<dbReference type="GO" id="GO:0009252">
    <property type="term" value="P:peptidoglycan biosynthetic process"/>
    <property type="evidence" value="ECO:0007669"/>
    <property type="project" value="UniProtKB-KW"/>
</dbReference>
<dbReference type="Gene3D" id="3.40.710.10">
    <property type="entry name" value="DD-peptidase/beta-lactamase superfamily"/>
    <property type="match status" value="1"/>
</dbReference>
<evidence type="ECO:0000259" key="13">
    <source>
        <dbReference type="Pfam" id="PF03717"/>
    </source>
</evidence>
<keyword evidence="4" id="KW-0645">Protease</keyword>
<dbReference type="Pfam" id="PF03717">
    <property type="entry name" value="PBP_dimer"/>
    <property type="match status" value="1"/>
</dbReference>
<dbReference type="Proteomes" id="UP000262142">
    <property type="component" value="Unassembled WGS sequence"/>
</dbReference>
<evidence type="ECO:0000313" key="15">
    <source>
        <dbReference type="Proteomes" id="UP000262142"/>
    </source>
</evidence>
<evidence type="ECO:0000256" key="5">
    <source>
        <dbReference type="ARBA" id="ARBA00022692"/>
    </source>
</evidence>
<comment type="subcellular location">
    <subcellularLocation>
        <location evidence="2">Cell membrane</location>
    </subcellularLocation>
    <subcellularLocation>
        <location evidence="1">Membrane</location>
        <topology evidence="1">Single-pass membrane protein</topology>
    </subcellularLocation>
</comment>
<dbReference type="AlphaFoldDB" id="A0A383U4V8"/>
<dbReference type="InterPro" id="IPR012338">
    <property type="entry name" value="Beta-lactam/transpept-like"/>
</dbReference>
<keyword evidence="7" id="KW-0573">Peptidoglycan synthesis</keyword>
<dbReference type="InterPro" id="IPR050515">
    <property type="entry name" value="Beta-lactam/transpept"/>
</dbReference>
<evidence type="ECO:0000256" key="11">
    <source>
        <dbReference type="SAM" id="Phobius"/>
    </source>
</evidence>
<dbReference type="GO" id="GO:0071555">
    <property type="term" value="P:cell wall organization"/>
    <property type="evidence" value="ECO:0007669"/>
    <property type="project" value="UniProtKB-KW"/>
</dbReference>
<evidence type="ECO:0000256" key="9">
    <source>
        <dbReference type="ARBA" id="ARBA00023136"/>
    </source>
</evidence>
<dbReference type="GO" id="GO:0005886">
    <property type="term" value="C:plasma membrane"/>
    <property type="evidence" value="ECO:0007669"/>
    <property type="project" value="UniProtKB-SubCell"/>
</dbReference>
<evidence type="ECO:0000256" key="10">
    <source>
        <dbReference type="ARBA" id="ARBA00023316"/>
    </source>
</evidence>
<feature type="domain" description="Penicillin-binding protein dimerisation" evidence="13">
    <location>
        <begin position="46"/>
        <end position="209"/>
    </location>
</feature>
<dbReference type="RefSeq" id="WP_119059654.1">
    <property type="nucleotide sequence ID" value="NZ_UNSC01000007.1"/>
</dbReference>
<feature type="domain" description="Penicillin-binding protein transpeptidase" evidence="12">
    <location>
        <begin position="253"/>
        <end position="572"/>
    </location>
</feature>
<organism evidence="14 15">
    <name type="scientific">Candidatus Ornithobacterium hominis</name>
    <dbReference type="NCBI Taxonomy" id="2497989"/>
    <lineage>
        <taxon>Bacteria</taxon>
        <taxon>Pseudomonadati</taxon>
        <taxon>Bacteroidota</taxon>
        <taxon>Flavobacteriia</taxon>
        <taxon>Flavobacteriales</taxon>
        <taxon>Weeksellaceae</taxon>
        <taxon>Ornithobacterium</taxon>
    </lineage>
</organism>
<keyword evidence="4" id="KW-0121">Carboxypeptidase</keyword>
<dbReference type="Pfam" id="PF00905">
    <property type="entry name" value="Transpeptidase"/>
    <property type="match status" value="1"/>
</dbReference>
<name>A0A383U4V8_9FLAO</name>
<feature type="transmembrane region" description="Helical" evidence="11">
    <location>
        <begin position="6"/>
        <end position="24"/>
    </location>
</feature>
<evidence type="ECO:0000256" key="2">
    <source>
        <dbReference type="ARBA" id="ARBA00004236"/>
    </source>
</evidence>
<dbReference type="PANTHER" id="PTHR30627:SF2">
    <property type="entry name" value="PEPTIDOGLYCAN D,D-TRANSPEPTIDASE MRDA"/>
    <property type="match status" value="1"/>
</dbReference>
<keyword evidence="10" id="KW-0961">Cell wall biogenesis/degradation</keyword>
<keyword evidence="5 11" id="KW-0812">Transmembrane</keyword>
<keyword evidence="8 11" id="KW-1133">Transmembrane helix</keyword>
<evidence type="ECO:0000256" key="7">
    <source>
        <dbReference type="ARBA" id="ARBA00022984"/>
    </source>
</evidence>
<dbReference type="Gene3D" id="3.90.1310.10">
    <property type="entry name" value="Penicillin-binding protein 2a (Domain 2)"/>
    <property type="match status" value="1"/>
</dbReference>
<sequence>MKKTWLFYFLVIATVLIFIGRLAYLQLGTDRYILNAFNTSIKQEVIYPKRGDILDRNGKLLVTSSNNFEVQITPFLMEKGFDTIQFINLLNITREEFNQKMAEIKAKKGYSKVGTFPFISNIDRETFTKFQEQIYNFPAVDIVKRPRREYRVHTAGNILGYIQEVDLNYIKKDSSYYVPGDLAGQAGVEKSYEETLRGVKGYRFLKKDIRLRTIGPYENGEKDVEIENGKTLTLSIDYKIQEYAEALLANKRGAIVAIEPHTGEILALASSPVIDPRRFNIPGEVSRMIRDSVDRIMYDRALQATYPPGSPFKILTGLSGFTMGVTDTATVFTCQHGFHYGRAHMACHCGRTHLKIEEAIGRSCNSYFSKTWLAILNKDSLHIEKNIDEWADIMHSFGMGKYLGIDMPVGSKGNIPTSKYYNKILGEGKYNSFQIISNGIGQGEVLSTPIQMANFIAAVANKGYYYTPHIVKEIDGKPIQDTAFTTKRKVKVPVEYFEPIMKGLKAVFTNGTAQGFISPKFSQAGKTGTAQNPHGQDHSSFTLLAPAENPKIAIAVVVENGYWGSRWAGPMASLVAEKYLFDSIEGEQRKWLEKRMLEGDLRPEYRRQEIERLKRNGWYVEPKINSNATDAIQ</sequence>
<evidence type="ECO:0000256" key="3">
    <source>
        <dbReference type="ARBA" id="ARBA00022475"/>
    </source>
</evidence>
<evidence type="ECO:0000313" key="14">
    <source>
        <dbReference type="EMBL" id="SZD73993.1"/>
    </source>
</evidence>